<dbReference type="Pfam" id="PF13231">
    <property type="entry name" value="PMT_2"/>
    <property type="match status" value="1"/>
</dbReference>
<dbReference type="InterPro" id="IPR038731">
    <property type="entry name" value="RgtA/B/C-like"/>
</dbReference>
<feature type="transmembrane region" description="Helical" evidence="8">
    <location>
        <begin position="341"/>
        <end position="367"/>
    </location>
</feature>
<gene>
    <name evidence="10" type="ORF">HNQ86_000964</name>
</gene>
<dbReference type="AlphaFoldDB" id="A0A841KIM3"/>
<sequence length="539" mass="60107">MRDEGSVTSGGTRWRAAFLIAFTLLQTLKCVVAARVAPFVDEAFYWQESRHLAWGYSDLPPLTAWLIRAGETLAGHGLLGMRWPFLLLGATLPWMVVLLARRLFDARIGWQAGLWCLVLPLAGSMGVLALPDVPLTAAILLACLALQAALSRDRWRDWLLLGAALALAWMTHYRAAMAMLAGLAFMLITSRGRAQWRRPGLWLALGVAALGLIPLILSNLHQDGAGLEFQLVQRNPWHFHADALVQPIEQALVCTPLLYLLLLWAWWKSVRRARSGACDWDLIAVVAGTFLVAYFVFGLFADDTRFRVHWPLPGYLPLLAVLPALLAGIRGWRRVYVHAAAWLAAVLQGALLTWLMLASFPGGVAWLHGVKAFPANFVGWDRSAAAVKRLLPTMPPDTVLVADNFKLASELDFQLDGVRPIYVLDSPLNVKHGRSPQIRIWQLDEASLRHRFAGAPMLLALEESALSPRNQPRVLGQMCRRILAPRLLEAFHMDGGRKRFAFYLGTVPAQLGPVRPRDDCTIWRHAYRIREATRDAKQP</sequence>
<dbReference type="Proteomes" id="UP000560000">
    <property type="component" value="Unassembled WGS sequence"/>
</dbReference>
<dbReference type="GO" id="GO:0005886">
    <property type="term" value="C:plasma membrane"/>
    <property type="evidence" value="ECO:0007669"/>
    <property type="project" value="UniProtKB-SubCell"/>
</dbReference>
<feature type="transmembrane region" description="Helical" evidence="8">
    <location>
        <begin position="112"/>
        <end position="130"/>
    </location>
</feature>
<evidence type="ECO:0000256" key="4">
    <source>
        <dbReference type="ARBA" id="ARBA00022679"/>
    </source>
</evidence>
<name>A0A841KIM3_9GAMM</name>
<evidence type="ECO:0000256" key="8">
    <source>
        <dbReference type="SAM" id="Phobius"/>
    </source>
</evidence>
<dbReference type="EMBL" id="JACHET010000001">
    <property type="protein sequence ID" value="MBB6183619.1"/>
    <property type="molecule type" value="Genomic_DNA"/>
</dbReference>
<keyword evidence="7 8" id="KW-0472">Membrane</keyword>
<dbReference type="RefSeq" id="WP_052394771.1">
    <property type="nucleotide sequence ID" value="NZ_JACHET010000001.1"/>
</dbReference>
<keyword evidence="2" id="KW-1003">Cell membrane</keyword>
<dbReference type="PANTHER" id="PTHR33908">
    <property type="entry name" value="MANNOSYLTRANSFERASE YKCB-RELATED"/>
    <property type="match status" value="1"/>
</dbReference>
<protein>
    <submittedName>
        <fullName evidence="10">4-amino-4-deoxy-L-arabinose transferase-like glycosyltransferase</fullName>
    </submittedName>
</protein>
<comment type="caution">
    <text evidence="10">The sequence shown here is derived from an EMBL/GenBank/DDBJ whole genome shotgun (WGS) entry which is preliminary data.</text>
</comment>
<feature type="transmembrane region" description="Helical" evidence="8">
    <location>
        <begin position="200"/>
        <end position="217"/>
    </location>
</feature>
<evidence type="ECO:0000256" key="2">
    <source>
        <dbReference type="ARBA" id="ARBA00022475"/>
    </source>
</evidence>
<keyword evidence="4 10" id="KW-0808">Transferase</keyword>
<evidence type="ECO:0000313" key="11">
    <source>
        <dbReference type="Proteomes" id="UP000560000"/>
    </source>
</evidence>
<evidence type="ECO:0000259" key="9">
    <source>
        <dbReference type="Pfam" id="PF13231"/>
    </source>
</evidence>
<evidence type="ECO:0000256" key="6">
    <source>
        <dbReference type="ARBA" id="ARBA00022989"/>
    </source>
</evidence>
<feature type="transmembrane region" description="Helical" evidence="8">
    <location>
        <begin position="248"/>
        <end position="267"/>
    </location>
</feature>
<feature type="transmembrane region" description="Helical" evidence="8">
    <location>
        <begin position="158"/>
        <end position="188"/>
    </location>
</feature>
<reference evidence="10 11" key="1">
    <citation type="submission" date="2020-08" db="EMBL/GenBank/DDBJ databases">
        <title>Genomic Encyclopedia of Type Strains, Phase IV (KMG-IV): sequencing the most valuable type-strain genomes for metagenomic binning, comparative biology and taxonomic classification.</title>
        <authorList>
            <person name="Goeker M."/>
        </authorList>
    </citation>
    <scope>NUCLEOTIDE SEQUENCE [LARGE SCALE GENOMIC DNA]</scope>
    <source>
        <strain evidence="10 11">DSM 107085</strain>
    </source>
</reference>
<comment type="subcellular location">
    <subcellularLocation>
        <location evidence="1">Cell membrane</location>
        <topology evidence="1">Multi-pass membrane protein</topology>
    </subcellularLocation>
</comment>
<dbReference type="GO" id="GO:0016763">
    <property type="term" value="F:pentosyltransferase activity"/>
    <property type="evidence" value="ECO:0007669"/>
    <property type="project" value="TreeGrafter"/>
</dbReference>
<dbReference type="PANTHER" id="PTHR33908:SF11">
    <property type="entry name" value="MEMBRANE PROTEIN"/>
    <property type="match status" value="1"/>
</dbReference>
<organism evidence="10 11">
    <name type="scientific">Oleiagrimonas soli</name>
    <dbReference type="NCBI Taxonomy" id="1543381"/>
    <lineage>
        <taxon>Bacteria</taxon>
        <taxon>Pseudomonadati</taxon>
        <taxon>Pseudomonadota</taxon>
        <taxon>Gammaproteobacteria</taxon>
        <taxon>Lysobacterales</taxon>
        <taxon>Rhodanobacteraceae</taxon>
        <taxon>Oleiagrimonas</taxon>
    </lineage>
</organism>
<dbReference type="GO" id="GO:0009103">
    <property type="term" value="P:lipopolysaccharide biosynthetic process"/>
    <property type="evidence" value="ECO:0007669"/>
    <property type="project" value="UniProtKB-ARBA"/>
</dbReference>
<keyword evidence="3" id="KW-0328">Glycosyltransferase</keyword>
<accession>A0A841KIM3</accession>
<evidence type="ECO:0000313" key="10">
    <source>
        <dbReference type="EMBL" id="MBB6183619.1"/>
    </source>
</evidence>
<evidence type="ECO:0000256" key="5">
    <source>
        <dbReference type="ARBA" id="ARBA00022692"/>
    </source>
</evidence>
<keyword evidence="6 8" id="KW-1133">Transmembrane helix</keyword>
<feature type="domain" description="Glycosyltransferase RgtA/B/C/D-like" evidence="9">
    <location>
        <begin position="59"/>
        <end position="215"/>
    </location>
</feature>
<evidence type="ECO:0000256" key="3">
    <source>
        <dbReference type="ARBA" id="ARBA00022676"/>
    </source>
</evidence>
<dbReference type="InterPro" id="IPR050297">
    <property type="entry name" value="LipidA_mod_glycosyltrf_83"/>
</dbReference>
<evidence type="ECO:0000256" key="1">
    <source>
        <dbReference type="ARBA" id="ARBA00004651"/>
    </source>
</evidence>
<feature type="transmembrane region" description="Helical" evidence="8">
    <location>
        <begin position="312"/>
        <end position="329"/>
    </location>
</feature>
<feature type="transmembrane region" description="Helical" evidence="8">
    <location>
        <begin position="279"/>
        <end position="300"/>
    </location>
</feature>
<feature type="transmembrane region" description="Helical" evidence="8">
    <location>
        <begin position="83"/>
        <end position="100"/>
    </location>
</feature>
<keyword evidence="5 8" id="KW-0812">Transmembrane</keyword>
<proteinExistence type="predicted"/>
<dbReference type="OrthoDB" id="7167895at2"/>
<evidence type="ECO:0000256" key="7">
    <source>
        <dbReference type="ARBA" id="ARBA00023136"/>
    </source>
</evidence>